<evidence type="ECO:0000256" key="1">
    <source>
        <dbReference type="SAM" id="Phobius"/>
    </source>
</evidence>
<keyword evidence="1" id="KW-1133">Transmembrane helix</keyword>
<name>A0AAP0I018_9MAGN</name>
<gene>
    <name evidence="2" type="ORF">Scep_021211</name>
</gene>
<keyword evidence="3" id="KW-1185">Reference proteome</keyword>
<evidence type="ECO:0000313" key="3">
    <source>
        <dbReference type="Proteomes" id="UP001419268"/>
    </source>
</evidence>
<comment type="caution">
    <text evidence="2">The sequence shown here is derived from an EMBL/GenBank/DDBJ whole genome shotgun (WGS) entry which is preliminary data.</text>
</comment>
<keyword evidence="1" id="KW-0812">Transmembrane</keyword>
<accession>A0AAP0I018</accession>
<organism evidence="2 3">
    <name type="scientific">Stephania cephalantha</name>
    <dbReference type="NCBI Taxonomy" id="152367"/>
    <lineage>
        <taxon>Eukaryota</taxon>
        <taxon>Viridiplantae</taxon>
        <taxon>Streptophyta</taxon>
        <taxon>Embryophyta</taxon>
        <taxon>Tracheophyta</taxon>
        <taxon>Spermatophyta</taxon>
        <taxon>Magnoliopsida</taxon>
        <taxon>Ranunculales</taxon>
        <taxon>Menispermaceae</taxon>
        <taxon>Menispermoideae</taxon>
        <taxon>Cissampelideae</taxon>
        <taxon>Stephania</taxon>
    </lineage>
</organism>
<dbReference type="Proteomes" id="UP001419268">
    <property type="component" value="Unassembled WGS sequence"/>
</dbReference>
<dbReference type="AlphaFoldDB" id="A0AAP0I018"/>
<reference evidence="2 3" key="1">
    <citation type="submission" date="2024-01" db="EMBL/GenBank/DDBJ databases">
        <title>Genome assemblies of Stephania.</title>
        <authorList>
            <person name="Yang L."/>
        </authorList>
    </citation>
    <scope>NUCLEOTIDE SEQUENCE [LARGE SCALE GENOMIC DNA]</scope>
    <source>
        <strain evidence="2">JXDWG</strain>
        <tissue evidence="2">Leaf</tissue>
    </source>
</reference>
<sequence>MSVQNFAILMADALSVIPTGRVEESIRQSSYEKRKNAARRLIGLAAATVETISKPLATFELSVTHSRAIGEEPRRFAINSTFGFSLKVNTWGWGRGAFDNELSVSLSSVFDWFVLIMATVQLLMMGTGIQIYAYYDSIWDKTIKELLRGIGCVLRRKEKPDSLGRVVYVGVDQQSSRPDKEKIGDYL</sequence>
<dbReference type="EMBL" id="JBBNAG010000009">
    <property type="protein sequence ID" value="KAK9104367.1"/>
    <property type="molecule type" value="Genomic_DNA"/>
</dbReference>
<evidence type="ECO:0000313" key="2">
    <source>
        <dbReference type="EMBL" id="KAK9104367.1"/>
    </source>
</evidence>
<feature type="transmembrane region" description="Helical" evidence="1">
    <location>
        <begin position="112"/>
        <end position="135"/>
    </location>
</feature>
<protein>
    <submittedName>
        <fullName evidence="2">Uncharacterized protein</fullName>
    </submittedName>
</protein>
<proteinExistence type="predicted"/>
<keyword evidence="1" id="KW-0472">Membrane</keyword>